<dbReference type="EMBL" id="SEYY01023296">
    <property type="protein sequence ID" value="KAB7494950.1"/>
    <property type="molecule type" value="Genomic_DNA"/>
</dbReference>
<dbReference type="Proteomes" id="UP000326759">
    <property type="component" value="Unassembled WGS sequence"/>
</dbReference>
<comment type="caution">
    <text evidence="4">The sequence shown here is derived from an EMBL/GenBank/DDBJ whole genome shotgun (WGS) entry which is preliminary data.</text>
</comment>
<gene>
    <name evidence="4" type="primary">Secisbp2l</name>
    <name evidence="4" type="ORF">Anas_01602</name>
</gene>
<dbReference type="GO" id="GO:1990904">
    <property type="term" value="C:ribonucleoprotein complex"/>
    <property type="evidence" value="ECO:0007669"/>
    <property type="project" value="TreeGrafter"/>
</dbReference>
<feature type="coiled-coil region" evidence="1">
    <location>
        <begin position="270"/>
        <end position="297"/>
    </location>
</feature>
<evidence type="ECO:0000256" key="1">
    <source>
        <dbReference type="SAM" id="Coils"/>
    </source>
</evidence>
<dbReference type="GO" id="GO:0035368">
    <property type="term" value="F:selenocysteine insertion sequence binding"/>
    <property type="evidence" value="ECO:0007669"/>
    <property type="project" value="InterPro"/>
</dbReference>
<evidence type="ECO:0000313" key="5">
    <source>
        <dbReference type="Proteomes" id="UP000326759"/>
    </source>
</evidence>
<dbReference type="AlphaFoldDB" id="A0A5N5SMM0"/>
<evidence type="ECO:0000259" key="3">
    <source>
        <dbReference type="Pfam" id="PF01248"/>
    </source>
</evidence>
<feature type="region of interest" description="Disordered" evidence="2">
    <location>
        <begin position="1"/>
        <end position="60"/>
    </location>
</feature>
<name>A0A5N5SMM0_9CRUS</name>
<dbReference type="Gene3D" id="3.30.1330.30">
    <property type="match status" value="1"/>
</dbReference>
<feature type="compositionally biased region" description="Basic and acidic residues" evidence="2">
    <location>
        <begin position="1"/>
        <end position="14"/>
    </location>
</feature>
<keyword evidence="5" id="KW-1185">Reference proteome</keyword>
<dbReference type="InterPro" id="IPR040051">
    <property type="entry name" value="SECISBP2"/>
</dbReference>
<reference evidence="4 5" key="1">
    <citation type="journal article" date="2019" name="PLoS Biol.">
        <title>Sex chromosomes control vertical transmission of feminizing Wolbachia symbionts in an isopod.</title>
        <authorList>
            <person name="Becking T."/>
            <person name="Chebbi M.A."/>
            <person name="Giraud I."/>
            <person name="Moumen B."/>
            <person name="Laverre T."/>
            <person name="Caubet Y."/>
            <person name="Peccoud J."/>
            <person name="Gilbert C."/>
            <person name="Cordaux R."/>
        </authorList>
    </citation>
    <scope>NUCLEOTIDE SEQUENCE [LARGE SCALE GENOMIC DNA]</scope>
    <source>
        <strain evidence="4">ANa2</strain>
        <tissue evidence="4">Whole body excluding digestive tract and cuticle</tissue>
    </source>
</reference>
<feature type="compositionally biased region" description="Basic residues" evidence="2">
    <location>
        <begin position="37"/>
        <end position="50"/>
    </location>
</feature>
<sequence>MDLIELKKKTEASKSKVPVRPPQNLPEKVERRGKVSLAKKKLTTLKKNQMRQKQTQEESKREAADLFSVLNEASQNSKTIIKLSKIEDSVSELKSISTLHSDCNENCLSGKVENIDGSIENKDSQNDDVTDELINDLKNLMNPIHSRKFREYCNHILSPEIDKNLKELIEMVVSFHQRLYSQDPVKAKMRRRYYCGLREALKHMNSVKCLVISPNLKPSPGKGCLDELIYKVVNSASERGVTTIFGLSDRILGRLCHRKVPVSCISLINIQGAQEKFERLKELLPEAKEHYENLLKRQ</sequence>
<feature type="domain" description="Ribosomal protein eL8/eL30/eS12/Gadd45" evidence="3">
    <location>
        <begin position="185"/>
        <end position="273"/>
    </location>
</feature>
<dbReference type="GO" id="GO:0005739">
    <property type="term" value="C:mitochondrion"/>
    <property type="evidence" value="ECO:0007669"/>
    <property type="project" value="TreeGrafter"/>
</dbReference>
<evidence type="ECO:0000313" key="4">
    <source>
        <dbReference type="EMBL" id="KAB7494950.1"/>
    </source>
</evidence>
<keyword evidence="1" id="KW-0175">Coiled coil</keyword>
<dbReference type="InterPro" id="IPR029064">
    <property type="entry name" value="Ribosomal_eL30-like_sf"/>
</dbReference>
<dbReference type="SUPFAM" id="SSF55315">
    <property type="entry name" value="L30e-like"/>
    <property type="match status" value="1"/>
</dbReference>
<dbReference type="Pfam" id="PF01248">
    <property type="entry name" value="Ribosomal_L7Ae"/>
    <property type="match status" value="1"/>
</dbReference>
<proteinExistence type="predicted"/>
<dbReference type="InterPro" id="IPR004038">
    <property type="entry name" value="Ribosomal_eL8/eL30/eS12/Gad45"/>
</dbReference>
<dbReference type="GO" id="GO:0003730">
    <property type="term" value="F:mRNA 3'-UTR binding"/>
    <property type="evidence" value="ECO:0007669"/>
    <property type="project" value="TreeGrafter"/>
</dbReference>
<dbReference type="OrthoDB" id="263617at2759"/>
<dbReference type="PANTHER" id="PTHR13284:SF4">
    <property type="entry name" value="C2H2-TYPE DOMAIN-CONTAINING PROTEIN"/>
    <property type="match status" value="1"/>
</dbReference>
<accession>A0A5N5SMM0</accession>
<protein>
    <submittedName>
        <fullName evidence="4">Selenocysteine insertion sequence-binding protein 2-like</fullName>
    </submittedName>
</protein>
<organism evidence="4 5">
    <name type="scientific">Armadillidium nasatum</name>
    <dbReference type="NCBI Taxonomy" id="96803"/>
    <lineage>
        <taxon>Eukaryota</taxon>
        <taxon>Metazoa</taxon>
        <taxon>Ecdysozoa</taxon>
        <taxon>Arthropoda</taxon>
        <taxon>Crustacea</taxon>
        <taxon>Multicrustacea</taxon>
        <taxon>Malacostraca</taxon>
        <taxon>Eumalacostraca</taxon>
        <taxon>Peracarida</taxon>
        <taxon>Isopoda</taxon>
        <taxon>Oniscidea</taxon>
        <taxon>Crinocheta</taxon>
        <taxon>Armadillidiidae</taxon>
        <taxon>Armadillidium</taxon>
    </lineage>
</organism>
<evidence type="ECO:0000256" key="2">
    <source>
        <dbReference type="SAM" id="MobiDB-lite"/>
    </source>
</evidence>
<dbReference type="GO" id="GO:0043021">
    <property type="term" value="F:ribonucleoprotein complex binding"/>
    <property type="evidence" value="ECO:0007669"/>
    <property type="project" value="TreeGrafter"/>
</dbReference>
<dbReference type="PANTHER" id="PTHR13284">
    <property type="entry name" value="GH01354P"/>
    <property type="match status" value="1"/>
</dbReference>